<dbReference type="GO" id="GO:0046872">
    <property type="term" value="F:metal ion binding"/>
    <property type="evidence" value="ECO:0007669"/>
    <property type="project" value="UniProtKB-KW"/>
</dbReference>
<comment type="caution">
    <text evidence="8">The sequence shown here is derived from an EMBL/GenBank/DDBJ whole genome shotgun (WGS) entry which is preliminary data.</text>
</comment>
<dbReference type="Pfam" id="PF16360">
    <property type="entry name" value="GTP-bdg_M"/>
    <property type="match status" value="1"/>
</dbReference>
<dbReference type="Gene3D" id="3.40.50.11060">
    <property type="entry name" value="GTPase HflX, N-terminal domain"/>
    <property type="match status" value="1"/>
</dbReference>
<evidence type="ECO:0000256" key="3">
    <source>
        <dbReference type="ARBA" id="ARBA00022741"/>
    </source>
</evidence>
<comment type="similarity">
    <text evidence="6">Belongs to the TRAFAC class OBG-HflX-like GTPase superfamily. HflX GTPase family.</text>
</comment>
<comment type="subunit">
    <text evidence="6">Monomer. Associates with the 50S ribosomal subunit.</text>
</comment>
<dbReference type="PROSITE" id="PS51705">
    <property type="entry name" value="G_HFLX"/>
    <property type="match status" value="1"/>
</dbReference>
<evidence type="ECO:0000256" key="1">
    <source>
        <dbReference type="ARBA" id="ARBA00022490"/>
    </source>
</evidence>
<dbReference type="PANTHER" id="PTHR10229">
    <property type="entry name" value="GTP-BINDING PROTEIN HFLX"/>
    <property type="match status" value="1"/>
</dbReference>
<sequence>MVRSGKSPAFLCSRRTRRTLCDSKRSIIAGIPMFPEETRVFLLSAARIPLQKDPICFFGRGQVIMGIDLRSGRHSFCKFHAENGGTMEKAILVGCQLPNTDDSRFSYSMEELRSLADTAQFRTAAVLSQKREKIEGNTYLGKGKLEELKALIGELGADLVIFNDELSPVQVRNLSELLDAEILDRTQLILQIFAKRARSREGKLQVELARLEYMLPRLTGRGNELSRLGGGIGTRGPGETKLEADRRHIQKRIYETKRQLDAVIKHRERYRERRKKNGMFRVALVGYTNAGKSTIFNRLTDADALAEDRLFATLDPLTRKMALPSGYRVLLSDTVGFIEKLPTALIAAFRSTLEEALEADLLLHVVDGSNPDHEQQEKTVQKILAELGAGHIPQLMVYNKADRIDGPFFPSVSGDYLLISAFEPEDIRRLRKKVEEMAVREMERYQILLPFPEGKLYSRLKEETVLEHFSVMKDGECYQASGYILPGHPLKKEIERFSKIRA</sequence>
<evidence type="ECO:0000259" key="7">
    <source>
        <dbReference type="PROSITE" id="PS51705"/>
    </source>
</evidence>
<keyword evidence="4" id="KW-0460">Magnesium</keyword>
<dbReference type="Gene3D" id="6.10.250.2860">
    <property type="match status" value="1"/>
</dbReference>
<name>A0A150M7D3_9BACI</name>
<evidence type="ECO:0000313" key="8">
    <source>
        <dbReference type="EMBL" id="KYD20550.1"/>
    </source>
</evidence>
<feature type="domain" description="Hflx-type G" evidence="7">
    <location>
        <begin position="280"/>
        <end position="442"/>
    </location>
</feature>
<dbReference type="InterPro" id="IPR025121">
    <property type="entry name" value="GTPase_HflX_N"/>
</dbReference>
<keyword evidence="2" id="KW-0479">Metal-binding</keyword>
<organism evidence="8 9">
    <name type="scientific">Caldibacillus debilis</name>
    <dbReference type="NCBI Taxonomy" id="301148"/>
    <lineage>
        <taxon>Bacteria</taxon>
        <taxon>Bacillati</taxon>
        <taxon>Bacillota</taxon>
        <taxon>Bacilli</taxon>
        <taxon>Bacillales</taxon>
        <taxon>Bacillaceae</taxon>
        <taxon>Caldibacillus</taxon>
    </lineage>
</organism>
<dbReference type="InterPro" id="IPR042108">
    <property type="entry name" value="GTPase_HflX_N_sf"/>
</dbReference>
<dbReference type="AlphaFoldDB" id="A0A150M7D3"/>
<accession>A0A150M7D3</accession>
<dbReference type="Gene3D" id="3.40.50.300">
    <property type="entry name" value="P-loop containing nucleotide triphosphate hydrolases"/>
    <property type="match status" value="1"/>
</dbReference>
<dbReference type="GO" id="GO:0005525">
    <property type="term" value="F:GTP binding"/>
    <property type="evidence" value="ECO:0007669"/>
    <property type="project" value="UniProtKB-UniRule"/>
</dbReference>
<keyword evidence="5 6" id="KW-0342">GTP-binding</keyword>
<dbReference type="PANTHER" id="PTHR10229:SF0">
    <property type="entry name" value="GTP-BINDING PROTEIN 6-RELATED"/>
    <property type="match status" value="1"/>
</dbReference>
<keyword evidence="3 6" id="KW-0547">Nucleotide-binding</keyword>
<dbReference type="SUPFAM" id="SSF52540">
    <property type="entry name" value="P-loop containing nucleoside triphosphate hydrolases"/>
    <property type="match status" value="1"/>
</dbReference>
<gene>
    <name evidence="6" type="primary">hflX</name>
    <name evidence="8" type="ORF">B4135_1851</name>
</gene>
<dbReference type="Pfam" id="PF01926">
    <property type="entry name" value="MMR_HSR1"/>
    <property type="match status" value="1"/>
</dbReference>
<dbReference type="InterPro" id="IPR016496">
    <property type="entry name" value="GTPase_HflX"/>
</dbReference>
<dbReference type="GO" id="GO:0003924">
    <property type="term" value="F:GTPase activity"/>
    <property type="evidence" value="ECO:0007669"/>
    <property type="project" value="UniProtKB-UniRule"/>
</dbReference>
<dbReference type="STRING" id="301148.B4135_1851"/>
<evidence type="ECO:0000256" key="5">
    <source>
        <dbReference type="ARBA" id="ARBA00023134"/>
    </source>
</evidence>
<dbReference type="InterPro" id="IPR032305">
    <property type="entry name" value="GTP-bd_M"/>
</dbReference>
<reference evidence="8 9" key="1">
    <citation type="submission" date="2016-01" db="EMBL/GenBank/DDBJ databases">
        <title>Draft Genome Sequences of Seven Thermophilic Sporeformers Isolated from Foods.</title>
        <authorList>
            <person name="Berendsen E.M."/>
            <person name="Wells-Bennik M.H."/>
            <person name="Krawcyk A.O."/>
            <person name="De Jong A."/>
            <person name="Holsappel S."/>
            <person name="Eijlander R.T."/>
            <person name="Kuipers O.P."/>
        </authorList>
    </citation>
    <scope>NUCLEOTIDE SEQUENCE [LARGE SCALE GENOMIC DNA]</scope>
    <source>
        <strain evidence="8 9">B4135</strain>
    </source>
</reference>
<comment type="function">
    <text evidence="6">GTPase that associates with the 50S ribosomal subunit and may have a role during protein synthesis or ribosome biogenesis.</text>
</comment>
<evidence type="ECO:0000313" key="9">
    <source>
        <dbReference type="Proteomes" id="UP000075683"/>
    </source>
</evidence>
<dbReference type="InterPro" id="IPR030394">
    <property type="entry name" value="G_HFLX_dom"/>
</dbReference>
<dbReference type="InterPro" id="IPR006073">
    <property type="entry name" value="GTP-bd"/>
</dbReference>
<evidence type="ECO:0000256" key="6">
    <source>
        <dbReference type="HAMAP-Rule" id="MF_00900"/>
    </source>
</evidence>
<dbReference type="NCBIfam" id="TIGR03156">
    <property type="entry name" value="GTP_HflX"/>
    <property type="match status" value="1"/>
</dbReference>
<dbReference type="CDD" id="cd01878">
    <property type="entry name" value="HflX"/>
    <property type="match status" value="1"/>
</dbReference>
<protein>
    <recommendedName>
        <fullName evidence="6">GTPase HflX</fullName>
    </recommendedName>
    <alternativeName>
        <fullName evidence="6">GTP-binding protein HflX</fullName>
    </alternativeName>
</protein>
<dbReference type="PATRIC" id="fig|301148.3.peg.2882"/>
<dbReference type="Pfam" id="PF13167">
    <property type="entry name" value="GTP-bdg_N"/>
    <property type="match status" value="1"/>
</dbReference>
<dbReference type="EMBL" id="LQYT01000034">
    <property type="protein sequence ID" value="KYD20550.1"/>
    <property type="molecule type" value="Genomic_DNA"/>
</dbReference>
<dbReference type="PRINTS" id="PR00326">
    <property type="entry name" value="GTP1OBG"/>
</dbReference>
<dbReference type="HAMAP" id="MF_00900">
    <property type="entry name" value="GTPase_HflX"/>
    <property type="match status" value="1"/>
</dbReference>
<dbReference type="GO" id="GO:0043022">
    <property type="term" value="F:ribosome binding"/>
    <property type="evidence" value="ECO:0007669"/>
    <property type="project" value="TreeGrafter"/>
</dbReference>
<evidence type="ECO:0000256" key="2">
    <source>
        <dbReference type="ARBA" id="ARBA00022723"/>
    </source>
</evidence>
<dbReference type="Proteomes" id="UP000075683">
    <property type="component" value="Unassembled WGS sequence"/>
</dbReference>
<dbReference type="InterPro" id="IPR027417">
    <property type="entry name" value="P-loop_NTPase"/>
</dbReference>
<keyword evidence="1 6" id="KW-0963">Cytoplasm</keyword>
<comment type="subcellular location">
    <subcellularLocation>
        <location evidence="6">Cytoplasm</location>
    </subcellularLocation>
    <text evidence="6">May associate with membranes.</text>
</comment>
<dbReference type="FunFam" id="3.40.50.11060:FF:000001">
    <property type="entry name" value="GTPase HflX"/>
    <property type="match status" value="1"/>
</dbReference>
<evidence type="ECO:0000256" key="4">
    <source>
        <dbReference type="ARBA" id="ARBA00022842"/>
    </source>
</evidence>
<proteinExistence type="inferred from homology"/>
<dbReference type="GO" id="GO:0005737">
    <property type="term" value="C:cytoplasm"/>
    <property type="evidence" value="ECO:0007669"/>
    <property type="project" value="UniProtKB-SubCell"/>
</dbReference>